<dbReference type="PROSITE" id="PS51762">
    <property type="entry name" value="GH16_2"/>
    <property type="match status" value="1"/>
</dbReference>
<feature type="domain" description="GH16" evidence="2">
    <location>
        <begin position="1"/>
        <end position="205"/>
    </location>
</feature>
<name>A0ABQ8S1V2_PERAM</name>
<proteinExistence type="inferred from homology"/>
<keyword evidence="4" id="KW-1185">Reference proteome</keyword>
<dbReference type="InterPro" id="IPR013320">
    <property type="entry name" value="ConA-like_dom_sf"/>
</dbReference>
<gene>
    <name evidence="3" type="ORF">ANN_23908</name>
</gene>
<feature type="non-terminal residue" evidence="3">
    <location>
        <position position="1"/>
    </location>
</feature>
<dbReference type="Proteomes" id="UP001148838">
    <property type="component" value="Unassembled WGS sequence"/>
</dbReference>
<protein>
    <recommendedName>
        <fullName evidence="2">GH16 domain-containing protein</fullName>
    </recommendedName>
</protein>
<evidence type="ECO:0000259" key="2">
    <source>
        <dbReference type="PROSITE" id="PS51762"/>
    </source>
</evidence>
<comment type="caution">
    <text evidence="3">The sequence shown here is derived from an EMBL/GenBank/DDBJ whole genome shotgun (WGS) entry which is preliminary data.</text>
</comment>
<evidence type="ECO:0000313" key="4">
    <source>
        <dbReference type="Proteomes" id="UP001148838"/>
    </source>
</evidence>
<evidence type="ECO:0000256" key="1">
    <source>
        <dbReference type="ARBA" id="ARBA00006865"/>
    </source>
</evidence>
<sequence>LPRYNEYGGWPASGEIDLSEGRGNRNLTLNGLNIGTELSASTLHFGPYSALNGWERAHFEKSSQEGRGYDQDFHRFQLEWTDNHIKFSIDDEELGTVTPPEGGFWDVGQFNSRVGATDNPWRYGTKMAPFDKEFYFVLNVAVGGVNGYFPDVAENPGGKPWSNTSPRASTEFWNGRHQWLPTWNLGVDHGEGAAMKVDYIKVWAI</sequence>
<dbReference type="PANTHER" id="PTHR10963:SF55">
    <property type="entry name" value="GLYCOSIDE HYDROLASE FAMILY 16 PROTEIN"/>
    <property type="match status" value="1"/>
</dbReference>
<dbReference type="Pfam" id="PF00722">
    <property type="entry name" value="Glyco_hydro_16"/>
    <property type="match status" value="1"/>
</dbReference>
<organism evidence="3 4">
    <name type="scientific">Periplaneta americana</name>
    <name type="common">American cockroach</name>
    <name type="synonym">Blatta americana</name>
    <dbReference type="NCBI Taxonomy" id="6978"/>
    <lineage>
        <taxon>Eukaryota</taxon>
        <taxon>Metazoa</taxon>
        <taxon>Ecdysozoa</taxon>
        <taxon>Arthropoda</taxon>
        <taxon>Hexapoda</taxon>
        <taxon>Insecta</taxon>
        <taxon>Pterygota</taxon>
        <taxon>Neoptera</taxon>
        <taxon>Polyneoptera</taxon>
        <taxon>Dictyoptera</taxon>
        <taxon>Blattodea</taxon>
        <taxon>Blattoidea</taxon>
        <taxon>Blattidae</taxon>
        <taxon>Blattinae</taxon>
        <taxon>Periplaneta</taxon>
    </lineage>
</organism>
<dbReference type="SUPFAM" id="SSF49899">
    <property type="entry name" value="Concanavalin A-like lectins/glucanases"/>
    <property type="match status" value="1"/>
</dbReference>
<evidence type="ECO:0000313" key="3">
    <source>
        <dbReference type="EMBL" id="KAJ4427900.1"/>
    </source>
</evidence>
<dbReference type="Gene3D" id="2.60.120.200">
    <property type="match status" value="1"/>
</dbReference>
<dbReference type="PANTHER" id="PTHR10963">
    <property type="entry name" value="GLYCOSYL HYDROLASE-RELATED"/>
    <property type="match status" value="1"/>
</dbReference>
<dbReference type="EMBL" id="JAJSOF020000037">
    <property type="protein sequence ID" value="KAJ4427900.1"/>
    <property type="molecule type" value="Genomic_DNA"/>
</dbReference>
<reference evidence="3 4" key="1">
    <citation type="journal article" date="2022" name="Allergy">
        <title>Genome assembly and annotation of Periplaneta americana reveal a comprehensive cockroach allergen profile.</title>
        <authorList>
            <person name="Wang L."/>
            <person name="Xiong Q."/>
            <person name="Saelim N."/>
            <person name="Wang L."/>
            <person name="Nong W."/>
            <person name="Wan A.T."/>
            <person name="Shi M."/>
            <person name="Liu X."/>
            <person name="Cao Q."/>
            <person name="Hui J.H.L."/>
            <person name="Sookrung N."/>
            <person name="Leung T.F."/>
            <person name="Tungtrongchitr A."/>
            <person name="Tsui S.K.W."/>
        </authorList>
    </citation>
    <scope>NUCLEOTIDE SEQUENCE [LARGE SCALE GENOMIC DNA]</scope>
    <source>
        <strain evidence="3">PWHHKU_190912</strain>
    </source>
</reference>
<dbReference type="InterPro" id="IPR000757">
    <property type="entry name" value="Beta-glucanase-like"/>
</dbReference>
<comment type="similarity">
    <text evidence="1">Belongs to the glycosyl hydrolase 16 family.</text>
</comment>
<accession>A0ABQ8S1V2</accession>
<dbReference type="InterPro" id="IPR050546">
    <property type="entry name" value="Glycosyl_Hydrlase_16"/>
</dbReference>